<name>A0AAN6V0P7_9PEZI</name>
<keyword evidence="2" id="KW-1185">Reference proteome</keyword>
<dbReference type="RefSeq" id="XP_062634747.1">
    <property type="nucleotide sequence ID" value="XM_062781602.1"/>
</dbReference>
<accession>A0AAN6V0P7</accession>
<organism evidence="1 2">
    <name type="scientific">Dichotomopilus funicola</name>
    <dbReference type="NCBI Taxonomy" id="1934379"/>
    <lineage>
        <taxon>Eukaryota</taxon>
        <taxon>Fungi</taxon>
        <taxon>Dikarya</taxon>
        <taxon>Ascomycota</taxon>
        <taxon>Pezizomycotina</taxon>
        <taxon>Sordariomycetes</taxon>
        <taxon>Sordariomycetidae</taxon>
        <taxon>Sordariales</taxon>
        <taxon>Chaetomiaceae</taxon>
        <taxon>Dichotomopilus</taxon>
    </lineage>
</organism>
<dbReference type="EMBL" id="MU853612">
    <property type="protein sequence ID" value="KAK4141376.1"/>
    <property type="molecule type" value="Genomic_DNA"/>
</dbReference>
<comment type="caution">
    <text evidence="1">The sequence shown here is derived from an EMBL/GenBank/DDBJ whole genome shotgun (WGS) entry which is preliminary data.</text>
</comment>
<evidence type="ECO:0000313" key="2">
    <source>
        <dbReference type="Proteomes" id="UP001302676"/>
    </source>
</evidence>
<evidence type="ECO:0000313" key="1">
    <source>
        <dbReference type="EMBL" id="KAK4141376.1"/>
    </source>
</evidence>
<sequence>MPPRPSRGRHYTCADSVFSRKSLPTDEGRIVSRRVDCCHACIMTDGGFVFACKLDDYTREAVSDWVMVYWPPDPDPIQSRPYPFYRLHDPEVRLIWARIDKHNLIRAAFNRKPPKSTRHLVLIAERQGEDEPKHWSLFSHFPNVLGTGGGEVWQITTGGGEMYFEHLLTEADPNPAPGEEGQLRAIDRMRSSRNAWDRVLAKDMTDSQRDRVDEIAREEVPPLGDSWMELKAGSQGWTIRVVERLMEEGIVGESQEEREMMLEEMEKLRDPMEKNWFGEE</sequence>
<dbReference type="AlphaFoldDB" id="A0AAN6V0P7"/>
<dbReference type="GeneID" id="87818215"/>
<reference evidence="1" key="1">
    <citation type="journal article" date="2023" name="Mol. Phylogenet. Evol.">
        <title>Genome-scale phylogeny and comparative genomics of the fungal order Sordariales.</title>
        <authorList>
            <person name="Hensen N."/>
            <person name="Bonometti L."/>
            <person name="Westerberg I."/>
            <person name="Brannstrom I.O."/>
            <person name="Guillou S."/>
            <person name="Cros-Aarteil S."/>
            <person name="Calhoun S."/>
            <person name="Haridas S."/>
            <person name="Kuo A."/>
            <person name="Mondo S."/>
            <person name="Pangilinan J."/>
            <person name="Riley R."/>
            <person name="LaButti K."/>
            <person name="Andreopoulos B."/>
            <person name="Lipzen A."/>
            <person name="Chen C."/>
            <person name="Yan M."/>
            <person name="Daum C."/>
            <person name="Ng V."/>
            <person name="Clum A."/>
            <person name="Steindorff A."/>
            <person name="Ohm R.A."/>
            <person name="Martin F."/>
            <person name="Silar P."/>
            <person name="Natvig D.O."/>
            <person name="Lalanne C."/>
            <person name="Gautier V."/>
            <person name="Ament-Velasquez S.L."/>
            <person name="Kruys A."/>
            <person name="Hutchinson M.I."/>
            <person name="Powell A.J."/>
            <person name="Barry K."/>
            <person name="Miller A.N."/>
            <person name="Grigoriev I.V."/>
            <person name="Debuchy R."/>
            <person name="Gladieux P."/>
            <person name="Hiltunen Thoren M."/>
            <person name="Johannesson H."/>
        </authorList>
    </citation>
    <scope>NUCLEOTIDE SEQUENCE</scope>
    <source>
        <strain evidence="1">CBS 141.50</strain>
    </source>
</reference>
<gene>
    <name evidence="1" type="ORF">C8A04DRAFT_31006</name>
</gene>
<proteinExistence type="predicted"/>
<dbReference type="Proteomes" id="UP001302676">
    <property type="component" value="Unassembled WGS sequence"/>
</dbReference>
<reference evidence="1" key="2">
    <citation type="submission" date="2023-05" db="EMBL/GenBank/DDBJ databases">
        <authorList>
            <consortium name="Lawrence Berkeley National Laboratory"/>
            <person name="Steindorff A."/>
            <person name="Hensen N."/>
            <person name="Bonometti L."/>
            <person name="Westerberg I."/>
            <person name="Brannstrom I.O."/>
            <person name="Guillou S."/>
            <person name="Cros-Aarteil S."/>
            <person name="Calhoun S."/>
            <person name="Haridas S."/>
            <person name="Kuo A."/>
            <person name="Mondo S."/>
            <person name="Pangilinan J."/>
            <person name="Riley R."/>
            <person name="Labutti K."/>
            <person name="Andreopoulos B."/>
            <person name="Lipzen A."/>
            <person name="Chen C."/>
            <person name="Yanf M."/>
            <person name="Daum C."/>
            <person name="Ng V."/>
            <person name="Clum A."/>
            <person name="Ohm R."/>
            <person name="Martin F."/>
            <person name="Silar P."/>
            <person name="Natvig D."/>
            <person name="Lalanne C."/>
            <person name="Gautier V."/>
            <person name="Ament-Velasquez S.L."/>
            <person name="Kruys A."/>
            <person name="Hutchinson M.I."/>
            <person name="Powell A.J."/>
            <person name="Barry K."/>
            <person name="Miller A.N."/>
            <person name="Grigoriev I.V."/>
            <person name="Debuchy R."/>
            <person name="Gladieux P."/>
            <person name="Thoren M.H."/>
            <person name="Johannesson H."/>
        </authorList>
    </citation>
    <scope>NUCLEOTIDE SEQUENCE</scope>
    <source>
        <strain evidence="1">CBS 141.50</strain>
    </source>
</reference>
<protein>
    <submittedName>
        <fullName evidence="1">Uncharacterized protein</fullName>
    </submittedName>
</protein>